<keyword evidence="3" id="KW-1185">Reference proteome</keyword>
<dbReference type="NCBIfam" id="TIGR00781">
    <property type="entry name" value="ccoO"/>
    <property type="match status" value="1"/>
</dbReference>
<dbReference type="Pfam" id="PF02433">
    <property type="entry name" value="FixO"/>
    <property type="match status" value="1"/>
</dbReference>
<dbReference type="Proteomes" id="UP001446205">
    <property type="component" value="Unassembled WGS sequence"/>
</dbReference>
<feature type="transmembrane region" description="Helical" evidence="1">
    <location>
        <begin position="12"/>
        <end position="34"/>
    </location>
</feature>
<accession>A0ABU9DBX0</accession>
<proteinExistence type="predicted"/>
<dbReference type="InterPro" id="IPR003468">
    <property type="entry name" value="Cyt_c_oxidase_monohaem-su/FixO"/>
</dbReference>
<protein>
    <submittedName>
        <fullName evidence="2">Cytochrome-c oxidase, cbb3-type subunit II</fullName>
    </submittedName>
</protein>
<dbReference type="EMBL" id="JBBPCO010000010">
    <property type="protein sequence ID" value="MEK8090228.1"/>
    <property type="molecule type" value="Genomic_DNA"/>
</dbReference>
<keyword evidence="1" id="KW-0812">Transmembrane</keyword>
<keyword evidence="1" id="KW-1133">Transmembrane helix</keyword>
<organism evidence="2 3">
    <name type="scientific">Thermithiobacillus plumbiphilus</name>
    <dbReference type="NCBI Taxonomy" id="1729899"/>
    <lineage>
        <taxon>Bacteria</taxon>
        <taxon>Pseudomonadati</taxon>
        <taxon>Pseudomonadota</taxon>
        <taxon>Acidithiobacillia</taxon>
        <taxon>Acidithiobacillales</taxon>
        <taxon>Thermithiobacillaceae</taxon>
        <taxon>Thermithiobacillus</taxon>
    </lineage>
</organism>
<evidence type="ECO:0000256" key="1">
    <source>
        <dbReference type="SAM" id="Phobius"/>
    </source>
</evidence>
<dbReference type="Gene3D" id="6.10.250.2250">
    <property type="match status" value="1"/>
</dbReference>
<dbReference type="SUPFAM" id="SSF46626">
    <property type="entry name" value="Cytochrome c"/>
    <property type="match status" value="1"/>
</dbReference>
<dbReference type="Gene3D" id="1.10.760.10">
    <property type="entry name" value="Cytochrome c-like domain"/>
    <property type="match status" value="1"/>
</dbReference>
<evidence type="ECO:0000313" key="2">
    <source>
        <dbReference type="EMBL" id="MEK8090228.1"/>
    </source>
</evidence>
<comment type="caution">
    <text evidence="2">The sequence shown here is derived from an EMBL/GenBank/DDBJ whole genome shotgun (WGS) entry which is preliminary data.</text>
</comment>
<dbReference type="RefSeq" id="WP_341371283.1">
    <property type="nucleotide sequence ID" value="NZ_JBBPCO010000010.1"/>
</dbReference>
<gene>
    <name evidence="2" type="primary">ccoO</name>
    <name evidence="2" type="ORF">WOB96_10690</name>
</gene>
<keyword evidence="1" id="KW-0472">Membrane</keyword>
<dbReference type="InterPro" id="IPR036909">
    <property type="entry name" value="Cyt_c-like_dom_sf"/>
</dbReference>
<reference evidence="2 3" key="1">
    <citation type="submission" date="2024-04" db="EMBL/GenBank/DDBJ databases">
        <authorList>
            <person name="Abashina T."/>
            <person name="Shaikin A."/>
        </authorList>
    </citation>
    <scope>NUCLEOTIDE SEQUENCE [LARGE SCALE GENOMIC DNA]</scope>
    <source>
        <strain evidence="2 3">AAFK</strain>
    </source>
</reference>
<sequence length="325" mass="36524">MKHETIETNIGIMLVLVMIVISIGGLVEVVPLFFIDKTIEKVDGVRPYTPLELAGRNIYQRESCFYCHSQMIRPFRDEAMRYGHYSLAAESMYDHPFQWGSKRTGPDLARVGGKYSNEWHVAHLIAPREVVPESVMPNYSWLMENRLSTSDIPADMQALRKVGVPYSQSESEFIDNVANFGAKTALELRINGRELRGAEVDQFINGLNAQIDQVVAKARREVDGKPALVFSSSKVVREAEIPAYVQQVKQDAQTVFTSLVKTGDDGQKVLALPGAMDNLKAQAEANFDGDPDRLTEMDAMVAYLQMLGTQVDFKKYDEGYLSQFR</sequence>
<evidence type="ECO:0000313" key="3">
    <source>
        <dbReference type="Proteomes" id="UP001446205"/>
    </source>
</evidence>
<dbReference type="NCBIfam" id="NF011055">
    <property type="entry name" value="PRK14487.1"/>
    <property type="match status" value="1"/>
</dbReference>
<name>A0ABU9DBX0_9PROT</name>